<name>A0AAV0YLX4_VICFA</name>
<sequence length="115" mass="13228">MGCTLFLFLKKRKKTNFISLFHLNSKQSKAFKFFTSNTKIKQNSNIKSEQGLPEKRCSGGYRSCGGRFWRLTMVRSEEAGRRTGRVKIREPMHRARLWMVGLMGMGAKDLGCDES</sequence>
<dbReference type="Proteomes" id="UP001157006">
    <property type="component" value="Chromosome 1L"/>
</dbReference>
<keyword evidence="2" id="KW-1185">Reference proteome</keyword>
<accession>A0AAV0YLX4</accession>
<evidence type="ECO:0000313" key="2">
    <source>
        <dbReference type="Proteomes" id="UP001157006"/>
    </source>
</evidence>
<protein>
    <submittedName>
        <fullName evidence="1">Uncharacterized protein</fullName>
    </submittedName>
</protein>
<evidence type="ECO:0000313" key="1">
    <source>
        <dbReference type="EMBL" id="CAI8586387.1"/>
    </source>
</evidence>
<dbReference type="AlphaFoldDB" id="A0AAV0YLX4"/>
<proteinExistence type="predicted"/>
<reference evidence="1 2" key="1">
    <citation type="submission" date="2023-01" db="EMBL/GenBank/DDBJ databases">
        <authorList>
            <person name="Kreplak J."/>
        </authorList>
    </citation>
    <scope>NUCLEOTIDE SEQUENCE [LARGE SCALE GENOMIC DNA]</scope>
</reference>
<organism evidence="1 2">
    <name type="scientific">Vicia faba</name>
    <name type="common">Broad bean</name>
    <name type="synonym">Faba vulgaris</name>
    <dbReference type="NCBI Taxonomy" id="3906"/>
    <lineage>
        <taxon>Eukaryota</taxon>
        <taxon>Viridiplantae</taxon>
        <taxon>Streptophyta</taxon>
        <taxon>Embryophyta</taxon>
        <taxon>Tracheophyta</taxon>
        <taxon>Spermatophyta</taxon>
        <taxon>Magnoliopsida</taxon>
        <taxon>eudicotyledons</taxon>
        <taxon>Gunneridae</taxon>
        <taxon>Pentapetalae</taxon>
        <taxon>rosids</taxon>
        <taxon>fabids</taxon>
        <taxon>Fabales</taxon>
        <taxon>Fabaceae</taxon>
        <taxon>Papilionoideae</taxon>
        <taxon>50 kb inversion clade</taxon>
        <taxon>NPAAA clade</taxon>
        <taxon>Hologalegina</taxon>
        <taxon>IRL clade</taxon>
        <taxon>Fabeae</taxon>
        <taxon>Vicia</taxon>
    </lineage>
</organism>
<dbReference type="EMBL" id="OX451736">
    <property type="protein sequence ID" value="CAI8586387.1"/>
    <property type="molecule type" value="Genomic_DNA"/>
</dbReference>
<gene>
    <name evidence="1" type="ORF">VFH_I252040</name>
</gene>